<keyword evidence="1" id="KW-0496">Mitochondrion</keyword>
<organism evidence="1">
    <name type="scientific">Picea glauca</name>
    <name type="common">White spruce</name>
    <name type="synonym">Pinus glauca</name>
    <dbReference type="NCBI Taxonomy" id="3330"/>
    <lineage>
        <taxon>Eukaryota</taxon>
        <taxon>Viridiplantae</taxon>
        <taxon>Streptophyta</taxon>
        <taxon>Embryophyta</taxon>
        <taxon>Tracheophyta</taxon>
        <taxon>Spermatophyta</taxon>
        <taxon>Pinopsida</taxon>
        <taxon>Pinidae</taxon>
        <taxon>Conifers I</taxon>
        <taxon>Pinales</taxon>
        <taxon>Pinaceae</taxon>
        <taxon>Picea</taxon>
    </lineage>
</organism>
<dbReference type="AlphaFoldDB" id="A0A101LZE0"/>
<protein>
    <submittedName>
        <fullName evidence="1">Uncharacterized protein</fullName>
    </submittedName>
</protein>
<accession>A0A101LZE0</accession>
<gene>
    <name evidence="1" type="ORF">ABT39_MTgene5058</name>
</gene>
<dbReference type="EMBL" id="LKAM01000006">
    <property type="protein sequence ID" value="KUM48062.1"/>
    <property type="molecule type" value="Genomic_DNA"/>
</dbReference>
<reference evidence="1" key="1">
    <citation type="journal article" date="2015" name="Genome Biol. Evol.">
        <title>Organellar Genomes of White Spruce (Picea glauca): Assembly and Annotation.</title>
        <authorList>
            <person name="Jackman S.D."/>
            <person name="Warren R.L."/>
            <person name="Gibb E.A."/>
            <person name="Vandervalk B.P."/>
            <person name="Mohamadi H."/>
            <person name="Chu J."/>
            <person name="Raymond A."/>
            <person name="Pleasance S."/>
            <person name="Coope R."/>
            <person name="Wildung M.R."/>
            <person name="Ritland C.E."/>
            <person name="Bousquet J."/>
            <person name="Jones S.J."/>
            <person name="Bohlmann J."/>
            <person name="Birol I."/>
        </authorList>
    </citation>
    <scope>NUCLEOTIDE SEQUENCE [LARGE SCALE GENOMIC DNA]</scope>
    <source>
        <tissue evidence="1">Flushing bud</tissue>
    </source>
</reference>
<evidence type="ECO:0000313" key="1">
    <source>
        <dbReference type="EMBL" id="KUM48062.1"/>
    </source>
</evidence>
<name>A0A101LZE0_PICGL</name>
<comment type="caution">
    <text evidence="1">The sequence shown here is derived from an EMBL/GenBank/DDBJ whole genome shotgun (WGS) entry which is preliminary data.</text>
</comment>
<sequence length="38" mass="3855">MFAVAHSLISSGRVSHIPYVVCVLSLSIGSGEAPGDVV</sequence>
<geneLocation type="mitochondrion" evidence="1"/>
<proteinExistence type="predicted"/>